<evidence type="ECO:0000256" key="9">
    <source>
        <dbReference type="HAMAP-Rule" id="MF_00161"/>
    </source>
</evidence>
<dbReference type="GO" id="GO:0004190">
    <property type="term" value="F:aspartic-type endopeptidase activity"/>
    <property type="evidence" value="ECO:0007669"/>
    <property type="project" value="UniProtKB-UniRule"/>
</dbReference>
<keyword evidence="5 9" id="KW-0064">Aspartyl protease</keyword>
<keyword evidence="13" id="KW-1185">Reference proteome</keyword>
<protein>
    <recommendedName>
        <fullName evidence="9">Lipoprotein signal peptidase</fullName>
        <ecNumber evidence="9">3.4.23.36</ecNumber>
    </recommendedName>
    <alternativeName>
        <fullName evidence="9">Prolipoprotein signal peptidase</fullName>
    </alternativeName>
    <alternativeName>
        <fullName evidence="9">Signal peptidase II</fullName>
        <shortName evidence="9">SPase II</shortName>
    </alternativeName>
</protein>
<comment type="pathway">
    <text evidence="9">Protein modification; lipoprotein biosynthesis (signal peptide cleavage).</text>
</comment>
<proteinExistence type="inferred from homology"/>
<evidence type="ECO:0000256" key="11">
    <source>
        <dbReference type="RuleBase" id="RU004181"/>
    </source>
</evidence>
<organism evidence="12 13">
    <name type="scientific">Murimonas intestini</name>
    <dbReference type="NCBI Taxonomy" id="1337051"/>
    <lineage>
        <taxon>Bacteria</taxon>
        <taxon>Bacillati</taxon>
        <taxon>Bacillota</taxon>
        <taxon>Clostridia</taxon>
        <taxon>Lachnospirales</taxon>
        <taxon>Lachnospiraceae</taxon>
        <taxon>Murimonas</taxon>
    </lineage>
</organism>
<dbReference type="EMBL" id="QGGY01000001">
    <property type="protein sequence ID" value="PWJ79084.1"/>
    <property type="molecule type" value="Genomic_DNA"/>
</dbReference>
<dbReference type="HAMAP" id="MF_00161">
    <property type="entry name" value="LspA"/>
    <property type="match status" value="1"/>
</dbReference>
<dbReference type="PANTHER" id="PTHR33695:SF1">
    <property type="entry name" value="LIPOPROTEIN SIGNAL PEPTIDASE"/>
    <property type="match status" value="1"/>
</dbReference>
<dbReference type="GO" id="GO:0006508">
    <property type="term" value="P:proteolysis"/>
    <property type="evidence" value="ECO:0007669"/>
    <property type="project" value="UniProtKB-KW"/>
</dbReference>
<keyword evidence="4 9" id="KW-0812">Transmembrane</keyword>
<evidence type="ECO:0000313" key="13">
    <source>
        <dbReference type="Proteomes" id="UP000245412"/>
    </source>
</evidence>
<dbReference type="NCBIfam" id="TIGR00077">
    <property type="entry name" value="lspA"/>
    <property type="match status" value="1"/>
</dbReference>
<evidence type="ECO:0000256" key="6">
    <source>
        <dbReference type="ARBA" id="ARBA00022801"/>
    </source>
</evidence>
<feature type="transmembrane region" description="Helical" evidence="9">
    <location>
        <begin position="101"/>
        <end position="121"/>
    </location>
</feature>
<gene>
    <name evidence="9" type="primary">lspA</name>
    <name evidence="12" type="ORF">C7383_101461</name>
</gene>
<comment type="similarity">
    <text evidence="1 9 11">Belongs to the peptidase A8 family.</text>
</comment>
<keyword evidence="7 9" id="KW-1133">Transmembrane helix</keyword>
<comment type="catalytic activity">
    <reaction evidence="9 10">
        <text>Release of signal peptides from bacterial membrane prolipoproteins. Hydrolyzes -Xaa-Yaa-Zaa-|-(S,diacylglyceryl)Cys-, in which Xaa is hydrophobic (preferably Leu), and Yaa (Ala or Ser) and Zaa (Gly or Ala) have small, neutral side chains.</text>
        <dbReference type="EC" id="3.4.23.36"/>
    </reaction>
</comment>
<feature type="active site" evidence="9">
    <location>
        <position position="127"/>
    </location>
</feature>
<feature type="transmembrane region" description="Helical" evidence="9">
    <location>
        <begin position="12"/>
        <end position="30"/>
    </location>
</feature>
<feature type="transmembrane region" description="Helical" evidence="9">
    <location>
        <begin position="72"/>
        <end position="89"/>
    </location>
</feature>
<evidence type="ECO:0000256" key="5">
    <source>
        <dbReference type="ARBA" id="ARBA00022750"/>
    </source>
</evidence>
<evidence type="ECO:0000256" key="2">
    <source>
        <dbReference type="ARBA" id="ARBA00022475"/>
    </source>
</evidence>
<keyword evidence="6 9" id="KW-0378">Hydrolase</keyword>
<dbReference type="PRINTS" id="PR00781">
    <property type="entry name" value="LIPOSIGPTASE"/>
</dbReference>
<evidence type="ECO:0000313" key="12">
    <source>
        <dbReference type="EMBL" id="PWJ79084.1"/>
    </source>
</evidence>
<dbReference type="PANTHER" id="PTHR33695">
    <property type="entry name" value="LIPOPROTEIN SIGNAL PEPTIDASE"/>
    <property type="match status" value="1"/>
</dbReference>
<comment type="subcellular location">
    <subcellularLocation>
        <location evidence="9">Cell membrane</location>
        <topology evidence="9">Multi-pass membrane protein</topology>
    </subcellularLocation>
</comment>
<comment type="function">
    <text evidence="9 10">This protein specifically catalyzes the removal of signal peptides from prolipoproteins.</text>
</comment>
<dbReference type="Pfam" id="PF01252">
    <property type="entry name" value="Peptidase_A8"/>
    <property type="match status" value="1"/>
</dbReference>
<evidence type="ECO:0000256" key="7">
    <source>
        <dbReference type="ARBA" id="ARBA00022989"/>
    </source>
</evidence>
<evidence type="ECO:0000256" key="4">
    <source>
        <dbReference type="ARBA" id="ARBA00022692"/>
    </source>
</evidence>
<name>A0AB73TAD8_9FIRM</name>
<sequence length="183" mass="20624">MTETENNRKFIYYAASGLLAMLALIGLDQYTKYLAQTLLKGNAPLILIKGVFQLEYLENRGAAFGMFQNQKAFIVVTGIIILIIVGYCYCRLPAQRKYNPLRVLSVVLAAGAVGNMIDRIWHGYVIDFFYFSLIDFPIFNVADIYVVVSMIALVLLIIFGYKDEDFSFLSLKKKKESGSNTGE</sequence>
<feature type="transmembrane region" description="Helical" evidence="9">
    <location>
        <begin position="141"/>
        <end position="161"/>
    </location>
</feature>
<feature type="active site" evidence="9">
    <location>
        <position position="143"/>
    </location>
</feature>
<keyword evidence="2 9" id="KW-1003">Cell membrane</keyword>
<dbReference type="GO" id="GO:0005886">
    <property type="term" value="C:plasma membrane"/>
    <property type="evidence" value="ECO:0007669"/>
    <property type="project" value="UniProtKB-SubCell"/>
</dbReference>
<dbReference type="RefSeq" id="WP_109624504.1">
    <property type="nucleotide sequence ID" value="NZ_JANKBI010000001.1"/>
</dbReference>
<evidence type="ECO:0000256" key="1">
    <source>
        <dbReference type="ARBA" id="ARBA00006139"/>
    </source>
</evidence>
<dbReference type="PROSITE" id="PS00855">
    <property type="entry name" value="SPASE_II"/>
    <property type="match status" value="1"/>
</dbReference>
<dbReference type="EC" id="3.4.23.36" evidence="9"/>
<dbReference type="AlphaFoldDB" id="A0AB73TAD8"/>
<keyword evidence="3 9" id="KW-0645">Protease</keyword>
<comment type="caution">
    <text evidence="12">The sequence shown here is derived from an EMBL/GenBank/DDBJ whole genome shotgun (WGS) entry which is preliminary data.</text>
</comment>
<keyword evidence="8 9" id="KW-0472">Membrane</keyword>
<evidence type="ECO:0000256" key="8">
    <source>
        <dbReference type="ARBA" id="ARBA00023136"/>
    </source>
</evidence>
<dbReference type="InterPro" id="IPR001872">
    <property type="entry name" value="Peptidase_A8"/>
</dbReference>
<reference evidence="12 13" key="1">
    <citation type="submission" date="2018-05" db="EMBL/GenBank/DDBJ databases">
        <authorList>
            <person name="Goeker M."/>
            <person name="Huntemann M."/>
            <person name="Clum A."/>
            <person name="Pillay M."/>
            <person name="Palaniappan K."/>
            <person name="Varghese N."/>
            <person name="Mikhailova N."/>
            <person name="Stamatis D."/>
            <person name="Reddy T."/>
            <person name="Daum C."/>
            <person name="Shapiro N."/>
            <person name="Ivanova N."/>
            <person name="Kyrpides N."/>
            <person name="Woyke T."/>
        </authorList>
    </citation>
    <scope>NUCLEOTIDE SEQUENCE [LARGE SCALE GENOMIC DNA]</scope>
    <source>
        <strain evidence="12 13">DSM 26524</strain>
    </source>
</reference>
<evidence type="ECO:0000256" key="3">
    <source>
        <dbReference type="ARBA" id="ARBA00022670"/>
    </source>
</evidence>
<dbReference type="Proteomes" id="UP000245412">
    <property type="component" value="Unassembled WGS sequence"/>
</dbReference>
<accession>A0AB73TAD8</accession>
<evidence type="ECO:0000256" key="10">
    <source>
        <dbReference type="RuleBase" id="RU000594"/>
    </source>
</evidence>